<keyword evidence="3" id="KW-1185">Reference proteome</keyword>
<reference evidence="2" key="1">
    <citation type="submission" date="2019-10" db="EMBL/GenBank/DDBJ databases">
        <authorList>
            <consortium name="DOE Joint Genome Institute"/>
            <person name="Kuo A."/>
            <person name="Miyauchi S."/>
            <person name="Kiss E."/>
            <person name="Drula E."/>
            <person name="Kohler A."/>
            <person name="Sanchez-Garcia M."/>
            <person name="Andreopoulos B."/>
            <person name="Barry K.W."/>
            <person name="Bonito G."/>
            <person name="Buee M."/>
            <person name="Carver A."/>
            <person name="Chen C."/>
            <person name="Cichocki N."/>
            <person name="Clum A."/>
            <person name="Culley D."/>
            <person name="Crous P.W."/>
            <person name="Fauchery L."/>
            <person name="Girlanda M."/>
            <person name="Hayes R."/>
            <person name="Keri Z."/>
            <person name="LaButti K."/>
            <person name="Lipzen A."/>
            <person name="Lombard V."/>
            <person name="Magnuson J."/>
            <person name="Maillard F."/>
            <person name="Morin E."/>
            <person name="Murat C."/>
            <person name="Nolan M."/>
            <person name="Ohm R."/>
            <person name="Pangilinan J."/>
            <person name="Pereira M."/>
            <person name="Perotto S."/>
            <person name="Peter M."/>
            <person name="Riley R."/>
            <person name="Sitrit Y."/>
            <person name="Stielow B."/>
            <person name="Szollosi G."/>
            <person name="Zifcakova L."/>
            <person name="Stursova M."/>
            <person name="Spatafora J.W."/>
            <person name="Tedersoo L."/>
            <person name="Vaario L.-M."/>
            <person name="Yamada A."/>
            <person name="Yan M."/>
            <person name="Wang P."/>
            <person name="Xu J."/>
            <person name="Bruns T."/>
            <person name="Baldrian P."/>
            <person name="Vilgalys R."/>
            <person name="Henrissat B."/>
            <person name="Grigoriev I.V."/>
            <person name="Hibbett D."/>
            <person name="Nagy L.G."/>
            <person name="Martin F.M."/>
        </authorList>
    </citation>
    <scope>NUCLEOTIDE SEQUENCE</scope>
    <source>
        <strain evidence="2">BED1</strain>
    </source>
</reference>
<name>A0AAD4BEM5_BOLED</name>
<accession>A0AAD4BEM5</accession>
<feature type="transmembrane region" description="Helical" evidence="1">
    <location>
        <begin position="21"/>
        <end position="39"/>
    </location>
</feature>
<gene>
    <name evidence="2" type="ORF">L210DRAFT_3570745</name>
</gene>
<dbReference type="EMBL" id="WHUW01000118">
    <property type="protein sequence ID" value="KAF8423143.1"/>
    <property type="molecule type" value="Genomic_DNA"/>
</dbReference>
<evidence type="ECO:0000313" key="2">
    <source>
        <dbReference type="EMBL" id="KAF8423143.1"/>
    </source>
</evidence>
<sequence>MIVSRMMQVVGVAHVNWSLPSMYVLLWGCLWLLFVTLVVDEYVCGGPPLSMIFLGAILRSLAPYGADVRLPKK</sequence>
<reference evidence="2" key="2">
    <citation type="journal article" date="2020" name="Nat. Commun.">
        <title>Large-scale genome sequencing of mycorrhizal fungi provides insights into the early evolution of symbiotic traits.</title>
        <authorList>
            <person name="Miyauchi S."/>
            <person name="Kiss E."/>
            <person name="Kuo A."/>
            <person name="Drula E."/>
            <person name="Kohler A."/>
            <person name="Sanchez-Garcia M."/>
            <person name="Morin E."/>
            <person name="Andreopoulos B."/>
            <person name="Barry K.W."/>
            <person name="Bonito G."/>
            <person name="Buee M."/>
            <person name="Carver A."/>
            <person name="Chen C."/>
            <person name="Cichocki N."/>
            <person name="Clum A."/>
            <person name="Culley D."/>
            <person name="Crous P.W."/>
            <person name="Fauchery L."/>
            <person name="Girlanda M."/>
            <person name="Hayes R.D."/>
            <person name="Keri Z."/>
            <person name="LaButti K."/>
            <person name="Lipzen A."/>
            <person name="Lombard V."/>
            <person name="Magnuson J."/>
            <person name="Maillard F."/>
            <person name="Murat C."/>
            <person name="Nolan M."/>
            <person name="Ohm R.A."/>
            <person name="Pangilinan J."/>
            <person name="Pereira M.F."/>
            <person name="Perotto S."/>
            <person name="Peter M."/>
            <person name="Pfister S."/>
            <person name="Riley R."/>
            <person name="Sitrit Y."/>
            <person name="Stielow J.B."/>
            <person name="Szollosi G."/>
            <person name="Zifcakova L."/>
            <person name="Stursova M."/>
            <person name="Spatafora J.W."/>
            <person name="Tedersoo L."/>
            <person name="Vaario L.M."/>
            <person name="Yamada A."/>
            <person name="Yan M."/>
            <person name="Wang P."/>
            <person name="Xu J."/>
            <person name="Bruns T."/>
            <person name="Baldrian P."/>
            <person name="Vilgalys R."/>
            <person name="Dunand C."/>
            <person name="Henrissat B."/>
            <person name="Grigoriev I.V."/>
            <person name="Hibbett D."/>
            <person name="Nagy L.G."/>
            <person name="Martin F.M."/>
        </authorList>
    </citation>
    <scope>NUCLEOTIDE SEQUENCE</scope>
    <source>
        <strain evidence="2">BED1</strain>
    </source>
</reference>
<dbReference type="AlphaFoldDB" id="A0AAD4BEM5"/>
<comment type="caution">
    <text evidence="2">The sequence shown here is derived from an EMBL/GenBank/DDBJ whole genome shotgun (WGS) entry which is preliminary data.</text>
</comment>
<proteinExistence type="predicted"/>
<dbReference type="Proteomes" id="UP001194468">
    <property type="component" value="Unassembled WGS sequence"/>
</dbReference>
<protein>
    <submittedName>
        <fullName evidence="2">Uncharacterized protein</fullName>
    </submittedName>
</protein>
<evidence type="ECO:0000313" key="3">
    <source>
        <dbReference type="Proteomes" id="UP001194468"/>
    </source>
</evidence>
<evidence type="ECO:0000256" key="1">
    <source>
        <dbReference type="SAM" id="Phobius"/>
    </source>
</evidence>
<keyword evidence="1" id="KW-0812">Transmembrane</keyword>
<keyword evidence="1" id="KW-0472">Membrane</keyword>
<feature type="transmembrane region" description="Helical" evidence="1">
    <location>
        <begin position="45"/>
        <end position="66"/>
    </location>
</feature>
<keyword evidence="1" id="KW-1133">Transmembrane helix</keyword>
<organism evidence="2 3">
    <name type="scientific">Boletus edulis BED1</name>
    <dbReference type="NCBI Taxonomy" id="1328754"/>
    <lineage>
        <taxon>Eukaryota</taxon>
        <taxon>Fungi</taxon>
        <taxon>Dikarya</taxon>
        <taxon>Basidiomycota</taxon>
        <taxon>Agaricomycotina</taxon>
        <taxon>Agaricomycetes</taxon>
        <taxon>Agaricomycetidae</taxon>
        <taxon>Boletales</taxon>
        <taxon>Boletineae</taxon>
        <taxon>Boletaceae</taxon>
        <taxon>Boletoideae</taxon>
        <taxon>Boletus</taxon>
    </lineage>
</organism>